<dbReference type="InterPro" id="IPR013604">
    <property type="entry name" value="7TM_chemorcpt"/>
</dbReference>
<keyword evidence="8" id="KW-1185">Reference proteome</keyword>
<accession>A0A653CWC0</accession>
<dbReference type="Proteomes" id="UP000410492">
    <property type="component" value="Unassembled WGS sequence"/>
</dbReference>
<sequence length="65" mass="7275">MGMAIYKIDTQEARILDEVEVTSLHMINSKGGIEAAGFFTINNKLFYSMVHGIITYIIILIQLSP</sequence>
<keyword evidence="3 6" id="KW-0812">Transmembrane</keyword>
<dbReference type="GO" id="GO:0005886">
    <property type="term" value="C:plasma membrane"/>
    <property type="evidence" value="ECO:0007669"/>
    <property type="project" value="UniProtKB-SubCell"/>
</dbReference>
<evidence type="ECO:0000256" key="4">
    <source>
        <dbReference type="ARBA" id="ARBA00022989"/>
    </source>
</evidence>
<evidence type="ECO:0000313" key="8">
    <source>
        <dbReference type="Proteomes" id="UP000410492"/>
    </source>
</evidence>
<dbReference type="AlphaFoldDB" id="A0A653CWC0"/>
<gene>
    <name evidence="7" type="ORF">CALMAC_LOCUS12328</name>
</gene>
<organism evidence="7 8">
    <name type="scientific">Callosobruchus maculatus</name>
    <name type="common">Southern cowpea weevil</name>
    <name type="synonym">Pulse bruchid</name>
    <dbReference type="NCBI Taxonomy" id="64391"/>
    <lineage>
        <taxon>Eukaryota</taxon>
        <taxon>Metazoa</taxon>
        <taxon>Ecdysozoa</taxon>
        <taxon>Arthropoda</taxon>
        <taxon>Hexapoda</taxon>
        <taxon>Insecta</taxon>
        <taxon>Pterygota</taxon>
        <taxon>Neoptera</taxon>
        <taxon>Endopterygota</taxon>
        <taxon>Coleoptera</taxon>
        <taxon>Polyphaga</taxon>
        <taxon>Cucujiformia</taxon>
        <taxon>Chrysomeloidea</taxon>
        <taxon>Chrysomelidae</taxon>
        <taxon>Bruchinae</taxon>
        <taxon>Bruchini</taxon>
        <taxon>Callosobruchus</taxon>
    </lineage>
</organism>
<protein>
    <submittedName>
        <fullName evidence="7">Uncharacterized protein</fullName>
    </submittedName>
</protein>
<keyword evidence="4 6" id="KW-1133">Transmembrane helix</keyword>
<dbReference type="EMBL" id="CAACVG010009096">
    <property type="protein sequence ID" value="VEN52052.1"/>
    <property type="molecule type" value="Genomic_DNA"/>
</dbReference>
<feature type="transmembrane region" description="Helical" evidence="6">
    <location>
        <begin position="45"/>
        <end position="63"/>
    </location>
</feature>
<keyword evidence="2" id="KW-1003">Cell membrane</keyword>
<name>A0A653CWC0_CALMS</name>
<evidence type="ECO:0000256" key="5">
    <source>
        <dbReference type="ARBA" id="ARBA00023136"/>
    </source>
</evidence>
<evidence type="ECO:0000256" key="1">
    <source>
        <dbReference type="ARBA" id="ARBA00004651"/>
    </source>
</evidence>
<evidence type="ECO:0000256" key="3">
    <source>
        <dbReference type="ARBA" id="ARBA00022692"/>
    </source>
</evidence>
<proteinExistence type="predicted"/>
<comment type="subcellular location">
    <subcellularLocation>
        <location evidence="1">Cell membrane</location>
        <topology evidence="1">Multi-pass membrane protein</topology>
    </subcellularLocation>
</comment>
<dbReference type="GO" id="GO:0050909">
    <property type="term" value="P:sensory perception of taste"/>
    <property type="evidence" value="ECO:0007669"/>
    <property type="project" value="InterPro"/>
</dbReference>
<evidence type="ECO:0000256" key="2">
    <source>
        <dbReference type="ARBA" id="ARBA00022475"/>
    </source>
</evidence>
<reference evidence="7 8" key="1">
    <citation type="submission" date="2019-01" db="EMBL/GenBank/DDBJ databases">
        <authorList>
            <person name="Sayadi A."/>
        </authorList>
    </citation>
    <scope>NUCLEOTIDE SEQUENCE [LARGE SCALE GENOMIC DNA]</scope>
</reference>
<evidence type="ECO:0000313" key="7">
    <source>
        <dbReference type="EMBL" id="VEN52052.1"/>
    </source>
</evidence>
<dbReference type="Pfam" id="PF08395">
    <property type="entry name" value="7tm_7"/>
    <property type="match status" value="1"/>
</dbReference>
<evidence type="ECO:0000256" key="6">
    <source>
        <dbReference type="SAM" id="Phobius"/>
    </source>
</evidence>
<keyword evidence="5 6" id="KW-0472">Membrane</keyword>
<dbReference type="OrthoDB" id="6815404at2759"/>